<gene>
    <name evidence="2" type="ORF">B0I29_12054</name>
</gene>
<dbReference type="EMBL" id="QLMJ01000020">
    <property type="protein sequence ID" value="RAK28286.1"/>
    <property type="molecule type" value="Genomic_DNA"/>
</dbReference>
<feature type="transmembrane region" description="Helical" evidence="1">
    <location>
        <begin position="266"/>
        <end position="287"/>
    </location>
</feature>
<evidence type="ECO:0008006" key="4">
    <source>
        <dbReference type="Google" id="ProtNLM"/>
    </source>
</evidence>
<protein>
    <recommendedName>
        <fullName evidence="4">CorA-like Mg2+ transporter protein</fullName>
    </recommendedName>
</protein>
<accession>A0A327Z1K1</accession>
<keyword evidence="1" id="KW-1133">Transmembrane helix</keyword>
<evidence type="ECO:0000313" key="3">
    <source>
        <dbReference type="Proteomes" id="UP000249341"/>
    </source>
</evidence>
<dbReference type="Proteomes" id="UP000249341">
    <property type="component" value="Unassembled WGS sequence"/>
</dbReference>
<feature type="transmembrane region" description="Helical" evidence="1">
    <location>
        <begin position="235"/>
        <end position="254"/>
    </location>
</feature>
<keyword evidence="1" id="KW-0472">Membrane</keyword>
<evidence type="ECO:0000256" key="1">
    <source>
        <dbReference type="SAM" id="Phobius"/>
    </source>
</evidence>
<proteinExistence type="predicted"/>
<dbReference type="AlphaFoldDB" id="A0A327Z1K1"/>
<evidence type="ECO:0000313" key="2">
    <source>
        <dbReference type="EMBL" id="RAK28286.1"/>
    </source>
</evidence>
<keyword evidence="1" id="KW-0812">Transmembrane</keyword>
<sequence>MNTGTERLIGVGDLRIMVHHDLRTKLTAVVRGLWVTEAGESPAGPTATNWRIEPNDSRLAELLANVIKAVPYSGQPDPEGLATEIAKAQAEQSRDRIREIKVFRYGLEHLLSANLRGETSMLENVLADVIEMSTLVGRVADEARQAAREGMGAWVTDPAAYHAQRRLQDAALPPRPGARRAARTAWFVILDAGVRQCRALQTEAGEEAPMLHSLLNAASTIAVTREAKAQETFNMVASVGAVMFGIPALVLALYDATAVLPLRAGNAIVIVPLAVAGLAAALIAAVLPGLRRTGKIRRFSVALAAVLTMLIILISAGTLVTPTD</sequence>
<keyword evidence="3" id="KW-1185">Reference proteome</keyword>
<feature type="transmembrane region" description="Helical" evidence="1">
    <location>
        <begin position="299"/>
        <end position="320"/>
    </location>
</feature>
<reference evidence="2 3" key="1">
    <citation type="submission" date="2018-06" db="EMBL/GenBank/DDBJ databases">
        <title>Genomic Encyclopedia of Type Strains, Phase III (KMG-III): the genomes of soil and plant-associated and newly described type strains.</title>
        <authorList>
            <person name="Whitman W."/>
        </authorList>
    </citation>
    <scope>NUCLEOTIDE SEQUENCE [LARGE SCALE GENOMIC DNA]</scope>
    <source>
        <strain evidence="2 3">CGMCC 4.7090</strain>
    </source>
</reference>
<name>A0A327Z1K1_9ACTN</name>
<organism evidence="2 3">
    <name type="scientific">Actinoplanes lutulentus</name>
    <dbReference type="NCBI Taxonomy" id="1287878"/>
    <lineage>
        <taxon>Bacteria</taxon>
        <taxon>Bacillati</taxon>
        <taxon>Actinomycetota</taxon>
        <taxon>Actinomycetes</taxon>
        <taxon>Micromonosporales</taxon>
        <taxon>Micromonosporaceae</taxon>
        <taxon>Actinoplanes</taxon>
    </lineage>
</organism>
<comment type="caution">
    <text evidence="2">The sequence shown here is derived from an EMBL/GenBank/DDBJ whole genome shotgun (WGS) entry which is preliminary data.</text>
</comment>